<dbReference type="GO" id="GO:1990817">
    <property type="term" value="F:poly(A) RNA polymerase activity"/>
    <property type="evidence" value="ECO:0007669"/>
    <property type="project" value="UniProtKB-EC"/>
</dbReference>
<evidence type="ECO:0000256" key="3">
    <source>
        <dbReference type="ARBA" id="ARBA00012388"/>
    </source>
</evidence>
<dbReference type="Proteomes" id="UP001146120">
    <property type="component" value="Unassembled WGS sequence"/>
</dbReference>
<keyword evidence="8" id="KW-0460">Magnesium</keyword>
<evidence type="ECO:0000256" key="10">
    <source>
        <dbReference type="SAM" id="MobiDB-lite"/>
    </source>
</evidence>
<feature type="compositionally biased region" description="Basic and acidic residues" evidence="10">
    <location>
        <begin position="1310"/>
        <end position="1323"/>
    </location>
</feature>
<feature type="domain" description="Rhodanese" evidence="11">
    <location>
        <begin position="1071"/>
        <end position="1174"/>
    </location>
</feature>
<comment type="similarity">
    <text evidence="9">Belongs to the class I-like SAM-binding methyltransferase superfamily. Cation-dependent O-methyltransferase family.</text>
</comment>
<dbReference type="Gene3D" id="3.30.460.10">
    <property type="entry name" value="Beta Polymerase, domain 2"/>
    <property type="match status" value="1"/>
</dbReference>
<evidence type="ECO:0000313" key="13">
    <source>
        <dbReference type="Proteomes" id="UP001146120"/>
    </source>
</evidence>
<keyword evidence="7" id="KW-0479">Metal-binding</keyword>
<dbReference type="Pfam" id="PF03828">
    <property type="entry name" value="PAP_assoc"/>
    <property type="match status" value="1"/>
</dbReference>
<evidence type="ECO:0000256" key="4">
    <source>
        <dbReference type="ARBA" id="ARBA00022603"/>
    </source>
</evidence>
<evidence type="ECO:0000256" key="1">
    <source>
        <dbReference type="ARBA" id="ARBA00001936"/>
    </source>
</evidence>
<dbReference type="PANTHER" id="PTHR43846">
    <property type="entry name" value="UPF0176 PROTEIN YCEA"/>
    <property type="match status" value="1"/>
</dbReference>
<dbReference type="Gene3D" id="3.40.250.10">
    <property type="entry name" value="Rhodanese-like domain"/>
    <property type="match status" value="2"/>
</dbReference>
<dbReference type="PROSITE" id="PS50206">
    <property type="entry name" value="RHODANESE_3"/>
    <property type="match status" value="2"/>
</dbReference>
<proteinExistence type="inferred from homology"/>
<comment type="similarity">
    <text evidence="2">Belongs to the DNA polymerase type-B-like family.</text>
</comment>
<dbReference type="InterPro" id="IPR022111">
    <property type="entry name" value="Rhodanese_C"/>
</dbReference>
<dbReference type="InterPro" id="IPR036873">
    <property type="entry name" value="Rhodanese-like_dom_sf"/>
</dbReference>
<dbReference type="SMART" id="SM00450">
    <property type="entry name" value="RHOD"/>
    <property type="match status" value="2"/>
</dbReference>
<dbReference type="SUPFAM" id="SSF53335">
    <property type="entry name" value="S-adenosyl-L-methionine-dependent methyltransferases"/>
    <property type="match status" value="1"/>
</dbReference>
<dbReference type="Pfam" id="PF01596">
    <property type="entry name" value="Methyltransf_3"/>
    <property type="match status" value="1"/>
</dbReference>
<evidence type="ECO:0000313" key="12">
    <source>
        <dbReference type="EMBL" id="DBA00348.1"/>
    </source>
</evidence>
<dbReference type="PANTHER" id="PTHR43846:SF1">
    <property type="entry name" value="TRNA URIDINE(34) HYDROXYLASE"/>
    <property type="match status" value="1"/>
</dbReference>
<dbReference type="Gene3D" id="1.10.1410.10">
    <property type="match status" value="1"/>
</dbReference>
<evidence type="ECO:0000256" key="2">
    <source>
        <dbReference type="ARBA" id="ARBA00008593"/>
    </source>
</evidence>
<dbReference type="InterPro" id="IPR001763">
    <property type="entry name" value="Rhodanese-like_dom"/>
</dbReference>
<dbReference type="CDD" id="cd05402">
    <property type="entry name" value="NT_PAP_TUTase"/>
    <property type="match status" value="1"/>
</dbReference>
<accession>A0AAV2Z4R9</accession>
<keyword evidence="13" id="KW-1185">Reference proteome</keyword>
<dbReference type="Pfam" id="PF12368">
    <property type="entry name" value="Rhodanese_C"/>
    <property type="match status" value="2"/>
</dbReference>
<feature type="compositionally biased region" description="Polar residues" evidence="10">
    <location>
        <begin position="1299"/>
        <end position="1309"/>
    </location>
</feature>
<gene>
    <name evidence="12" type="ORF">N0F65_000533</name>
</gene>
<dbReference type="SUPFAM" id="SSF52821">
    <property type="entry name" value="Rhodanese/Cell cycle control phosphatase"/>
    <property type="match status" value="2"/>
</dbReference>
<dbReference type="InterPro" id="IPR040503">
    <property type="entry name" value="TRHO_N"/>
</dbReference>
<dbReference type="Gene3D" id="3.40.50.150">
    <property type="entry name" value="Vaccinia Virus protein VP39"/>
    <property type="match status" value="1"/>
</dbReference>
<keyword evidence="4" id="KW-0489">Methyltransferase</keyword>
<dbReference type="GO" id="GO:0046872">
    <property type="term" value="F:metal ion binding"/>
    <property type="evidence" value="ECO:0007669"/>
    <property type="project" value="UniProtKB-KW"/>
</dbReference>
<organism evidence="12 13">
    <name type="scientific">Lagenidium giganteum</name>
    <dbReference type="NCBI Taxonomy" id="4803"/>
    <lineage>
        <taxon>Eukaryota</taxon>
        <taxon>Sar</taxon>
        <taxon>Stramenopiles</taxon>
        <taxon>Oomycota</taxon>
        <taxon>Peronosporomycetes</taxon>
        <taxon>Pythiales</taxon>
        <taxon>Pythiaceae</taxon>
    </lineage>
</organism>
<evidence type="ECO:0000256" key="8">
    <source>
        <dbReference type="ARBA" id="ARBA00022842"/>
    </source>
</evidence>
<dbReference type="Pfam" id="PF17773">
    <property type="entry name" value="UPF0176_N"/>
    <property type="match status" value="2"/>
</dbReference>
<dbReference type="SUPFAM" id="SSF81631">
    <property type="entry name" value="PAP/OAS1 substrate-binding domain"/>
    <property type="match status" value="1"/>
</dbReference>
<comment type="cofactor">
    <cofactor evidence="1">
        <name>Mn(2+)</name>
        <dbReference type="ChEBI" id="CHEBI:29035"/>
    </cofactor>
</comment>
<keyword evidence="5" id="KW-0808">Transferase</keyword>
<reference evidence="12" key="2">
    <citation type="journal article" date="2023" name="Microbiol Resour">
        <title>Decontamination and Annotation of the Draft Genome Sequence of the Oomycete Lagenidium giganteum ARSEF 373.</title>
        <authorList>
            <person name="Morgan W.R."/>
            <person name="Tartar A."/>
        </authorList>
    </citation>
    <scope>NUCLEOTIDE SEQUENCE</scope>
    <source>
        <strain evidence="12">ARSEF 373</strain>
    </source>
</reference>
<feature type="domain" description="Rhodanese" evidence="11">
    <location>
        <begin position="720"/>
        <end position="823"/>
    </location>
</feature>
<dbReference type="Pfam" id="PF22600">
    <property type="entry name" value="MTPAP-like_central"/>
    <property type="match status" value="1"/>
</dbReference>
<feature type="region of interest" description="Disordered" evidence="10">
    <location>
        <begin position="1"/>
        <end position="42"/>
    </location>
</feature>
<dbReference type="Pfam" id="PF00581">
    <property type="entry name" value="Rhodanese"/>
    <property type="match status" value="2"/>
</dbReference>
<dbReference type="GO" id="GO:0032259">
    <property type="term" value="P:methylation"/>
    <property type="evidence" value="ECO:0007669"/>
    <property type="project" value="UniProtKB-KW"/>
</dbReference>
<evidence type="ECO:0000256" key="6">
    <source>
        <dbReference type="ARBA" id="ARBA00022691"/>
    </source>
</evidence>
<dbReference type="EC" id="2.7.7.19" evidence="3"/>
<name>A0AAV2Z4R9_9STRA</name>
<feature type="region of interest" description="Disordered" evidence="10">
    <location>
        <begin position="92"/>
        <end position="122"/>
    </location>
</feature>
<dbReference type="InterPro" id="IPR029063">
    <property type="entry name" value="SAM-dependent_MTases_sf"/>
</dbReference>
<dbReference type="InterPro" id="IPR002058">
    <property type="entry name" value="PAP_assoc"/>
</dbReference>
<evidence type="ECO:0000256" key="7">
    <source>
        <dbReference type="ARBA" id="ARBA00022723"/>
    </source>
</evidence>
<dbReference type="InterPro" id="IPR054708">
    <property type="entry name" value="MTPAP-like_central"/>
</dbReference>
<feature type="region of interest" description="Disordered" evidence="10">
    <location>
        <begin position="1289"/>
        <end position="1323"/>
    </location>
</feature>
<dbReference type="FunFam" id="3.30.460.10:FF:000006">
    <property type="entry name" value="non-canonical poly(A) RNA polymerase PAPD5"/>
    <property type="match status" value="1"/>
</dbReference>
<protein>
    <recommendedName>
        <fullName evidence="3">polynucleotide adenylyltransferase</fullName>
        <ecNumber evidence="3">2.7.7.19</ecNumber>
    </recommendedName>
</protein>
<dbReference type="Gene3D" id="3.30.70.100">
    <property type="match status" value="2"/>
</dbReference>
<dbReference type="EMBL" id="DAKRPA010000065">
    <property type="protein sequence ID" value="DBA00348.1"/>
    <property type="molecule type" value="Genomic_DNA"/>
</dbReference>
<evidence type="ECO:0000256" key="9">
    <source>
        <dbReference type="ARBA" id="ARBA00023453"/>
    </source>
</evidence>
<reference evidence="12" key="1">
    <citation type="submission" date="2022-11" db="EMBL/GenBank/DDBJ databases">
        <authorList>
            <person name="Morgan W.R."/>
            <person name="Tartar A."/>
        </authorList>
    </citation>
    <scope>NUCLEOTIDE SEQUENCE</scope>
    <source>
        <strain evidence="12">ARSEF 373</strain>
    </source>
</reference>
<comment type="caution">
    <text evidence="12">The sequence shown here is derived from an EMBL/GenBank/DDBJ whole genome shotgun (WGS) entry which is preliminary data.</text>
</comment>
<sequence>MRATSTLGVNMARTKGAAKKKAAAAGREPQVPNGETKKEKLANKKAKVKAKAQARKAKQKQLDAFIEQKATAQAEAEAEAAAAANHSDEDFIGLIPENDGNSKQAPKDAASGTPEDGEEEDKGRLMLEKMPWMGERTGYFNSNLYLNLHEEIMDFVRFLSPHPEELVARRELVNEMKDLVASIWPEATLETFGSHETQMFLPKSDIDMVLFGVPSGTAPLFKLAEMLSELGLVSYLEVVDKARIPIVKFVHKASNIQVDVSFNIASGLATADLVKHYMRVFPAFRPLVLVLKYYLSQRGLNETFAGGIGSFLLQMMVVSFLQHHRRNLSSDHDDPRYNNLGHLLVGFFSLYGKDLNYYDMGISVRNGGSYFRKEDRGWFDENRSFLLSMENPNEPSLDVAKNSYEIRTVKRSFDYARQVLLNEIHRRGQFHPLAGSILGTIIPADSDLVQRVGPKTFGFDILYHDPKKTAEIRRRYEARRDEEARIKKTEQAEKRRKQTWSLLERRTTAQALAWTGKSQLLRLGQFITQQMHRLRSVGRSVVGAAPQWHRRTPAHWVCNGVAQQQWLSTSTSGDATRQYISLYNYTPLEPATLPKLRNRLLERWNALQVLGRIYISSEGINAQLILPSRNVDVFTDSFPELFTRNNMFFGAVLDRASDADADDASKTTVKAHRPFHKLDIRIRDQIVSDGFTKALNLQESGEALPPFEWHAQLQQRNATGDESTLLLDVRNFYEHEVGRFDGATRIMVDTFRDTFDAVDEILDQHTKVHGKPEQVMMYCTGGIRCEKVGAYLTQFKDVPQVKKLKGGIVNYMQFLQANPEEKSLFKGRNFVFDQRCVAEDIEKEQVTDDVLGKCFQCGEPCNKHTNCSNLMCHGLILQCTNCATSYHGACSDVCKEEVLKMQTMTTEEQRLYRKGNAANWKRPNPNALESNTKTYVRFRPCLRFYNSTQLPEQDLPKWRRRLLAVGRNHGVLGRIYVATEGINAQVMLPVQHLDAWGRVFPELFSPAQLVLGAQIDASSSLLFEPLHVRIINHLVHDGLDASVPLDVHDSGESVDPAAWHAELQAVRSSTTQQNTLVLDVRNFYEHAVGRFDGATRIMVDTFRDTFDAVDEILDQHTKVHGKPEQVMMYCTGGIRCEKVGAYLTQVKDVPQVKKLKGGIVNYMQFLQANPEEKSLFKGRYFMVDQRCVSSSDNDNVTDVVADDMLGKCFQCGEPWNYHSNCANVMCVGVMLQCPKCAHSYHGACTEACQQEVTRLAGLSEQARGAYRKTHAAQWQPVIPNALMRSKRRPQAAKRAALAGSQSSRAFSTRQPEDPTRVELETSARPARYDKTGNAVLSDYVARMSSPLEDHALLQELREVTKRDFIKYEQLSEEPQGQLLTFLTQLARAQDVLEIGCFTGYSALCLANGLPRERGHVLSCDLDAAALAVARSFFARSARATQLTAVEQDGLACLEAAAVAKRQFDLIFVDANKRRYTAYYDWILAHGLLRPNGLMVFDNTLFRGRVVASDQGTAHKKEKIAHALAAFNAHVARDARTHQMLLPLWDGLTVVRHVGAGHGDGSHA</sequence>
<keyword evidence="6" id="KW-0949">S-adenosyl-L-methionine</keyword>
<evidence type="ECO:0000259" key="11">
    <source>
        <dbReference type="PROSITE" id="PS50206"/>
    </source>
</evidence>
<dbReference type="SUPFAM" id="SSF81301">
    <property type="entry name" value="Nucleotidyltransferase"/>
    <property type="match status" value="1"/>
</dbReference>
<dbReference type="PROSITE" id="PS51682">
    <property type="entry name" value="SAM_OMT_I"/>
    <property type="match status" value="1"/>
</dbReference>
<evidence type="ECO:0000256" key="5">
    <source>
        <dbReference type="ARBA" id="ARBA00022679"/>
    </source>
</evidence>
<dbReference type="InterPro" id="IPR043519">
    <property type="entry name" value="NT_sf"/>
</dbReference>
<dbReference type="InterPro" id="IPR002935">
    <property type="entry name" value="SAM_O-MeTrfase"/>
</dbReference>
<dbReference type="GO" id="GO:0008171">
    <property type="term" value="F:O-methyltransferase activity"/>
    <property type="evidence" value="ECO:0007669"/>
    <property type="project" value="InterPro"/>
</dbReference>